<dbReference type="InterPro" id="IPR052021">
    <property type="entry name" value="Type-I_RS_S_subunit"/>
</dbReference>
<keyword evidence="2" id="KW-0680">Restriction system</keyword>
<dbReference type="SUPFAM" id="SSF116734">
    <property type="entry name" value="DNA methylase specificity domain"/>
    <property type="match status" value="2"/>
</dbReference>
<reference evidence="5" key="2">
    <citation type="submission" date="2020-09" db="EMBL/GenBank/DDBJ databases">
        <authorList>
            <person name="Sun Q."/>
            <person name="Zhou Y."/>
        </authorList>
    </citation>
    <scope>NUCLEOTIDE SEQUENCE</scope>
    <source>
        <strain evidence="5">CGMCC 1.15152</strain>
    </source>
</reference>
<sequence>MTTDAPWRSARLDAIGTVITGSTPPTGVRSNYGRQHLFVSPADLGRSKYVRSTAKMLSAKGFGRSRRVPAGATLFVCIGSTIGKIGMADRELTTNQQINSVIPNAAVDAEYLYYASSTLSTLVREQAGEQAVPLVNKSQFSEFEILLPSLPEQRVIAGALADSDDLIATLERLIAKKQAIKQGIMQQLLTGKTRLPGFTGRWDEVALGESGAITGGGVDKTRNPTETAVVLLNYMDVYRAEFIDQGTATMHVTASAPKMAKCSVKAGDVFFTPTSETPDDIARSAVADADLPGVVYSYHLVRWRPGPGWDPSYLGYAFSTESFRAQASTLAAGSGTRYVVSMPGFRSLVVPKPAIDEQRAIGATLREVSIEINALNARLSKAQAVKTGMMQQLLTGRTRLPVNDVVAA</sequence>
<keyword evidence="6" id="KW-1185">Reference proteome</keyword>
<dbReference type="CDD" id="cd17286">
    <property type="entry name" value="RMtype1_S_Lla161ORF747P_TRD1-CR1_like"/>
    <property type="match status" value="1"/>
</dbReference>
<evidence type="ECO:0000256" key="3">
    <source>
        <dbReference type="ARBA" id="ARBA00023125"/>
    </source>
</evidence>
<evidence type="ECO:0000256" key="2">
    <source>
        <dbReference type="ARBA" id="ARBA00022747"/>
    </source>
</evidence>
<comment type="caution">
    <text evidence="5">The sequence shown here is derived from an EMBL/GenBank/DDBJ whole genome shotgun (WGS) entry which is preliminary data.</text>
</comment>
<comment type="similarity">
    <text evidence="1">Belongs to the type-I restriction system S methylase family.</text>
</comment>
<dbReference type="EMBL" id="BMHO01000001">
    <property type="protein sequence ID" value="GGD30243.1"/>
    <property type="molecule type" value="Genomic_DNA"/>
</dbReference>
<dbReference type="GO" id="GO:0009307">
    <property type="term" value="P:DNA restriction-modification system"/>
    <property type="evidence" value="ECO:0007669"/>
    <property type="project" value="UniProtKB-KW"/>
</dbReference>
<evidence type="ECO:0000313" key="6">
    <source>
        <dbReference type="Proteomes" id="UP000633205"/>
    </source>
</evidence>
<dbReference type="InterPro" id="IPR044946">
    <property type="entry name" value="Restrct_endonuc_typeI_TRD_sf"/>
</dbReference>
<evidence type="ECO:0000313" key="5">
    <source>
        <dbReference type="EMBL" id="GGD30243.1"/>
    </source>
</evidence>
<reference evidence="5" key="1">
    <citation type="journal article" date="2014" name="Int. J. Syst. Evol. Microbiol.">
        <title>Complete genome sequence of Corynebacterium casei LMG S-19264T (=DSM 44701T), isolated from a smear-ripened cheese.</title>
        <authorList>
            <consortium name="US DOE Joint Genome Institute (JGI-PGF)"/>
            <person name="Walter F."/>
            <person name="Albersmeier A."/>
            <person name="Kalinowski J."/>
            <person name="Ruckert C."/>
        </authorList>
    </citation>
    <scope>NUCLEOTIDE SEQUENCE</scope>
    <source>
        <strain evidence="5">CGMCC 1.15152</strain>
    </source>
</reference>
<protein>
    <recommendedName>
        <fullName evidence="4">Type I restriction modification DNA specificity domain-containing protein</fullName>
    </recommendedName>
</protein>
<dbReference type="PANTHER" id="PTHR30408">
    <property type="entry name" value="TYPE-1 RESTRICTION ENZYME ECOKI SPECIFICITY PROTEIN"/>
    <property type="match status" value="1"/>
</dbReference>
<proteinExistence type="inferred from homology"/>
<organism evidence="5 6">
    <name type="scientific">Microbacterium faecale</name>
    <dbReference type="NCBI Taxonomy" id="1804630"/>
    <lineage>
        <taxon>Bacteria</taxon>
        <taxon>Bacillati</taxon>
        <taxon>Actinomycetota</taxon>
        <taxon>Actinomycetes</taxon>
        <taxon>Micrococcales</taxon>
        <taxon>Microbacteriaceae</taxon>
        <taxon>Microbacterium</taxon>
    </lineage>
</organism>
<feature type="domain" description="Type I restriction modification DNA specificity" evidence="4">
    <location>
        <begin position="7"/>
        <end position="175"/>
    </location>
</feature>
<dbReference type="RefSeq" id="WP_188711017.1">
    <property type="nucleotide sequence ID" value="NZ_BMHO01000001.1"/>
</dbReference>
<dbReference type="Gene3D" id="1.10.287.1120">
    <property type="entry name" value="Bipartite methylase S protein"/>
    <property type="match status" value="1"/>
</dbReference>
<name>A0A917DEG4_9MICO</name>
<accession>A0A917DEG4</accession>
<keyword evidence="3" id="KW-0238">DNA-binding</keyword>
<dbReference type="GO" id="GO:0003677">
    <property type="term" value="F:DNA binding"/>
    <property type="evidence" value="ECO:0007669"/>
    <property type="project" value="UniProtKB-KW"/>
</dbReference>
<dbReference type="InterPro" id="IPR000055">
    <property type="entry name" value="Restrct_endonuc_typeI_TRD"/>
</dbReference>
<dbReference type="Proteomes" id="UP000633205">
    <property type="component" value="Unassembled WGS sequence"/>
</dbReference>
<gene>
    <name evidence="5" type="ORF">GCM10010915_08170</name>
</gene>
<evidence type="ECO:0000259" key="4">
    <source>
        <dbReference type="Pfam" id="PF01420"/>
    </source>
</evidence>
<dbReference type="Pfam" id="PF01420">
    <property type="entry name" value="Methylase_S"/>
    <property type="match status" value="1"/>
</dbReference>
<dbReference type="Gene3D" id="3.90.220.20">
    <property type="entry name" value="DNA methylase specificity domains"/>
    <property type="match status" value="2"/>
</dbReference>
<dbReference type="AlphaFoldDB" id="A0A917DEG4"/>
<evidence type="ECO:0000256" key="1">
    <source>
        <dbReference type="ARBA" id="ARBA00010923"/>
    </source>
</evidence>
<dbReference type="PANTHER" id="PTHR30408:SF12">
    <property type="entry name" value="TYPE I RESTRICTION ENZYME MJAVIII SPECIFICITY SUBUNIT"/>
    <property type="match status" value="1"/>
</dbReference>